<dbReference type="InterPro" id="IPR038726">
    <property type="entry name" value="PDDEXK_AddAB-type"/>
</dbReference>
<keyword evidence="2 9" id="KW-0378">Hydrolase</keyword>
<dbReference type="GO" id="GO:0043138">
    <property type="term" value="F:3'-5' DNA helicase activity"/>
    <property type="evidence" value="ECO:0007669"/>
    <property type="project" value="UniProtKB-EC"/>
</dbReference>
<dbReference type="InterPro" id="IPR000212">
    <property type="entry name" value="DNA_helicase_UvrD/REP"/>
</dbReference>
<evidence type="ECO:0000256" key="10">
    <source>
        <dbReference type="SAM" id="MobiDB-lite"/>
    </source>
</evidence>
<organism evidence="13">
    <name type="scientific">Nitratidesulfovibrio vulgaris (strain DSM 19637 / Miyazaki F)</name>
    <name type="common">Desulfovibrio vulgaris</name>
    <dbReference type="NCBI Taxonomy" id="883"/>
    <lineage>
        <taxon>Bacteria</taxon>
        <taxon>Pseudomonadati</taxon>
        <taxon>Thermodesulfobacteriota</taxon>
        <taxon>Desulfovibrionia</taxon>
        <taxon>Desulfovibrionales</taxon>
        <taxon>Desulfovibrionaceae</taxon>
        <taxon>Nitratidesulfovibrio</taxon>
    </lineage>
</organism>
<feature type="region of interest" description="Disordered" evidence="10">
    <location>
        <begin position="900"/>
        <end position="963"/>
    </location>
</feature>
<keyword evidence="4 9" id="KW-0067">ATP-binding</keyword>
<evidence type="ECO:0000313" key="13">
    <source>
        <dbReference type="EMBL" id="ACL07721.1"/>
    </source>
</evidence>
<dbReference type="InterPro" id="IPR014017">
    <property type="entry name" value="DNA_helicase_UvrD-like_C"/>
</dbReference>
<dbReference type="EC" id="5.6.2.4" evidence="7"/>
<dbReference type="GO" id="GO:0005524">
    <property type="term" value="F:ATP binding"/>
    <property type="evidence" value="ECO:0007669"/>
    <property type="project" value="UniProtKB-UniRule"/>
</dbReference>
<dbReference type="KEGG" id="dvm:DvMF_0764"/>
<evidence type="ECO:0000256" key="6">
    <source>
        <dbReference type="ARBA" id="ARBA00034617"/>
    </source>
</evidence>
<keyword evidence="3 9" id="KW-0347">Helicase</keyword>
<dbReference type="InterPro" id="IPR027417">
    <property type="entry name" value="P-loop_NTPase"/>
</dbReference>
<feature type="binding site" evidence="9">
    <location>
        <begin position="11"/>
        <end position="18"/>
    </location>
    <ligand>
        <name>ATP</name>
        <dbReference type="ChEBI" id="CHEBI:30616"/>
    </ligand>
</feature>
<comment type="catalytic activity">
    <reaction evidence="8">
        <text>ATP + H2O = ADP + phosphate + H(+)</text>
        <dbReference type="Rhea" id="RHEA:13065"/>
        <dbReference type="ChEBI" id="CHEBI:15377"/>
        <dbReference type="ChEBI" id="CHEBI:15378"/>
        <dbReference type="ChEBI" id="CHEBI:30616"/>
        <dbReference type="ChEBI" id="CHEBI:43474"/>
        <dbReference type="ChEBI" id="CHEBI:456216"/>
        <dbReference type="EC" id="5.6.2.4"/>
    </reaction>
</comment>
<dbReference type="PANTHER" id="PTHR11070">
    <property type="entry name" value="UVRD / RECB / PCRA DNA HELICASE FAMILY MEMBER"/>
    <property type="match status" value="1"/>
</dbReference>
<proteinExistence type="predicted"/>
<accession>B8DL18</accession>
<feature type="domain" description="UvrD-like helicase C-terminal" evidence="12">
    <location>
        <begin position="514"/>
        <end position="787"/>
    </location>
</feature>
<dbReference type="HOGENOM" id="CLU_010638_0_0_7"/>
<dbReference type="Pfam" id="PF00580">
    <property type="entry name" value="UvrD-helicase"/>
    <property type="match status" value="1"/>
</dbReference>
<dbReference type="OrthoDB" id="9810135at2"/>
<dbReference type="AlphaFoldDB" id="B8DL18"/>
<sequence>MPTPTLTQIKASAGSGKTYTLTRRFLSLLAGARDEDGRACSLAVEGGHCWPDILAVTFTNKAASEMKERVIRLLKEHALADPAQARKDGGDGAWPPARAARWVDIILRRYGALNIRTIDSLLTMLVRLAALELSLPPDFEPSFSPDEYFEPLYDLILDRARRGDAQLRDDVRDACRLLLFHTDLKGFTVGAGLRVRLSQLLQLHLAEGGMSGPDPLNAGPAPFDADAPRGGLPDVDTDALAAKLVAIHADMQDATATLSRILAEEQLSAAANLHKFLDKCAENSAFSPLSKSAYLEKGGLDDCLLKASKGKGSDDARAAFDAWRDACNDFAVRGRLIQRALQVAPLAGLARAMATHLPDFQRREGKLPQPLIPLHARDVLNGEFGVSEAFCRMGTRLAHVLIDEFQDTSRDQWAAIEPLAVECLSRGGGLTWVGDVKQAIYGWRGGDSALFDDILASPALTAIVPDPQRETLPRNWRSRAAIVRHNNTVFAQLDDPLRARGVLSAMLGDKTPDHVLDEAAASVARAFAGAAQEVPDRDSAQGGLVRIVPVHGEDNGDLRDKVRQQLRALFMDDLAARRPWRDVAVLVRKNDESAQVASWLMDWGVPVVTENSLRLADHPLVTQTVALLAFLDYPPNALALWEVLTGVELFGGISGLSDHALRDWLADRCARPADDPRGGKGLLADFRATFPVAWETWLAPFYARAGLMGPYDTVREIFERFRVAQRHPEDIGYVRRFLEVVHNAESRGLTSLATFLEFWVESGGEEKVPMPEAMDAVRVMTMHKSKGLEFPVVVIPFHHQPDRTDPPLVVAELDGQPLLAPLCPEMGDRYHHAQAAAAAEKLHLLYVGWTRPVDELHAYVTSTPFAERSSSLLAGVRALLTGCAIDTGQEYVAGVVPPARATDAHAGSDTEDTREAPRDEAAAQAAPPDAPQAVPAPLPSPARAPAPGPLPGHAAAHAPDLPSPAAPWRPMQWLPRLKIFRNQLEEFTFTERRRGMLVHACLEQLRLTGTPDQDAARAVAHGMRAFPLPVPDPEATANELTAMLAWLAALPQAAHWFTHGVPEQSIMDAQGSIHRTDLMVDDGETCTVVEWKTGRPSDDHVAQVRRYLGLLAEATGRGPAGVRGVLVYLDGRTVRPVALRTADAAPQNDAPQNDANEGHRP</sequence>
<evidence type="ECO:0000259" key="11">
    <source>
        <dbReference type="PROSITE" id="PS51198"/>
    </source>
</evidence>
<dbReference type="GO" id="GO:0003677">
    <property type="term" value="F:DNA binding"/>
    <property type="evidence" value="ECO:0007669"/>
    <property type="project" value="InterPro"/>
</dbReference>
<evidence type="ECO:0000256" key="3">
    <source>
        <dbReference type="ARBA" id="ARBA00022806"/>
    </source>
</evidence>
<evidence type="ECO:0000256" key="8">
    <source>
        <dbReference type="ARBA" id="ARBA00048988"/>
    </source>
</evidence>
<dbReference type="Gene3D" id="3.40.50.300">
    <property type="entry name" value="P-loop containing nucleotide triphosphate hydrolases"/>
    <property type="match status" value="4"/>
</dbReference>
<dbReference type="PROSITE" id="PS51198">
    <property type="entry name" value="UVRD_HELICASE_ATP_BIND"/>
    <property type="match status" value="1"/>
</dbReference>
<dbReference type="SUPFAM" id="SSF52540">
    <property type="entry name" value="P-loop containing nucleoside triphosphate hydrolases"/>
    <property type="match status" value="1"/>
</dbReference>
<evidence type="ECO:0000256" key="9">
    <source>
        <dbReference type="PROSITE-ProRule" id="PRU00560"/>
    </source>
</evidence>
<dbReference type="GO" id="GO:0000725">
    <property type="term" value="P:recombinational repair"/>
    <property type="evidence" value="ECO:0007669"/>
    <property type="project" value="TreeGrafter"/>
</dbReference>
<evidence type="ECO:0000256" key="2">
    <source>
        <dbReference type="ARBA" id="ARBA00022801"/>
    </source>
</evidence>
<dbReference type="PANTHER" id="PTHR11070:SF67">
    <property type="entry name" value="DNA 3'-5' HELICASE"/>
    <property type="match status" value="1"/>
</dbReference>
<evidence type="ECO:0000256" key="7">
    <source>
        <dbReference type="ARBA" id="ARBA00034808"/>
    </source>
</evidence>
<feature type="region of interest" description="Disordered" evidence="10">
    <location>
        <begin position="1140"/>
        <end position="1161"/>
    </location>
</feature>
<reference evidence="13" key="1">
    <citation type="submission" date="2008-10" db="EMBL/GenBank/DDBJ databases">
        <title>Complete sequence of Desulfovibrio vulgaris str. 'Miyazaki F'.</title>
        <authorList>
            <person name="Lucas S."/>
            <person name="Copeland A."/>
            <person name="Lapidus A."/>
            <person name="Glavina del Rio T."/>
            <person name="Dalin E."/>
            <person name="Tice H."/>
            <person name="Bruce D."/>
            <person name="Goodwin L."/>
            <person name="Pitluck S."/>
            <person name="Sims D."/>
            <person name="Brettin T."/>
            <person name="Detter J.C."/>
            <person name="Han C."/>
            <person name="Larimer F."/>
            <person name="Land M."/>
            <person name="Hauser L."/>
            <person name="Kyrpides N."/>
            <person name="Mikhailova N."/>
            <person name="Hazen T.C."/>
            <person name="Richardson P."/>
        </authorList>
    </citation>
    <scope>NUCLEOTIDE SEQUENCE</scope>
    <source>
        <strain evidence="13">Miyazaki F</strain>
    </source>
</reference>
<dbReference type="PROSITE" id="PS51217">
    <property type="entry name" value="UVRD_HELICASE_CTER"/>
    <property type="match status" value="1"/>
</dbReference>
<comment type="catalytic activity">
    <reaction evidence="6">
        <text>Couples ATP hydrolysis with the unwinding of duplex DNA by translocating in the 3'-5' direction.</text>
        <dbReference type="EC" id="5.6.2.4"/>
    </reaction>
</comment>
<dbReference type="Pfam" id="PF12705">
    <property type="entry name" value="PDDEXK_1"/>
    <property type="match status" value="1"/>
</dbReference>
<evidence type="ECO:0000256" key="4">
    <source>
        <dbReference type="ARBA" id="ARBA00022840"/>
    </source>
</evidence>
<dbReference type="GO" id="GO:0016887">
    <property type="term" value="F:ATP hydrolysis activity"/>
    <property type="evidence" value="ECO:0007669"/>
    <property type="project" value="RHEA"/>
</dbReference>
<keyword evidence="5" id="KW-0413">Isomerase</keyword>
<keyword evidence="1 9" id="KW-0547">Nucleotide-binding</keyword>
<evidence type="ECO:0000259" key="12">
    <source>
        <dbReference type="PROSITE" id="PS51217"/>
    </source>
</evidence>
<dbReference type="InterPro" id="IPR014016">
    <property type="entry name" value="UvrD-like_ATP-bd"/>
</dbReference>
<gene>
    <name evidence="13" type="ordered locus">DvMF_0764</name>
</gene>
<feature type="compositionally biased region" description="Pro residues" evidence="10">
    <location>
        <begin position="928"/>
        <end position="950"/>
    </location>
</feature>
<evidence type="ECO:0000256" key="5">
    <source>
        <dbReference type="ARBA" id="ARBA00023235"/>
    </source>
</evidence>
<feature type="domain" description="UvrD-like helicase ATP-binding" evidence="11">
    <location>
        <begin position="1"/>
        <end position="479"/>
    </location>
</feature>
<dbReference type="Pfam" id="PF13361">
    <property type="entry name" value="UvrD_C"/>
    <property type="match status" value="1"/>
</dbReference>
<dbReference type="STRING" id="883.DvMF_0764"/>
<name>B8DL18_NITV9</name>
<protein>
    <recommendedName>
        <fullName evidence="7">DNA 3'-5' helicase</fullName>
        <ecNumber evidence="7">5.6.2.4</ecNumber>
    </recommendedName>
</protein>
<feature type="compositionally biased region" description="Basic and acidic residues" evidence="10">
    <location>
        <begin position="902"/>
        <end position="921"/>
    </location>
</feature>
<dbReference type="eggNOG" id="COG1074">
    <property type="taxonomic scope" value="Bacteria"/>
</dbReference>
<dbReference type="GO" id="GO:0005829">
    <property type="term" value="C:cytosol"/>
    <property type="evidence" value="ECO:0007669"/>
    <property type="project" value="TreeGrafter"/>
</dbReference>
<dbReference type="EMBL" id="CP001197">
    <property type="protein sequence ID" value="ACL07721.1"/>
    <property type="molecule type" value="Genomic_DNA"/>
</dbReference>
<evidence type="ECO:0000256" key="1">
    <source>
        <dbReference type="ARBA" id="ARBA00022741"/>
    </source>
</evidence>